<dbReference type="SUPFAM" id="SSF63848">
    <property type="entry name" value="Cell-division inhibitor MinC, C-terminal domain"/>
    <property type="match status" value="1"/>
</dbReference>
<name>A0A078M0N3_9BACL</name>
<dbReference type="InterPro" id="IPR055219">
    <property type="entry name" value="MinC_N_1"/>
</dbReference>
<comment type="subunit">
    <text evidence="5 6">Interacts with MinD and FtsZ.</text>
</comment>
<organism evidence="9">
    <name type="scientific">Metalysinibacillus saudimassiliensis</name>
    <dbReference type="NCBI Taxonomy" id="1461583"/>
    <lineage>
        <taxon>Bacteria</taxon>
        <taxon>Bacillati</taxon>
        <taxon>Bacillota</taxon>
        <taxon>Bacilli</taxon>
        <taxon>Bacillales</taxon>
        <taxon>Caryophanaceae</taxon>
        <taxon>Metalysinibacillus</taxon>
    </lineage>
</organism>
<reference evidence="9" key="1">
    <citation type="submission" date="2014-07" db="EMBL/GenBank/DDBJ databases">
        <authorList>
            <person name="Urmite Genomes Urmite Genomes"/>
        </authorList>
    </citation>
    <scope>NUCLEOTIDE SEQUENCE</scope>
    <source>
        <strain evidence="9">13S34_air</strain>
    </source>
</reference>
<evidence type="ECO:0000256" key="1">
    <source>
        <dbReference type="ARBA" id="ARBA00006291"/>
    </source>
</evidence>
<protein>
    <recommendedName>
        <fullName evidence="6">Probable septum site-determining protein MinC</fullName>
    </recommendedName>
</protein>
<dbReference type="InterPro" id="IPR016098">
    <property type="entry name" value="CAP/MinC_C"/>
</dbReference>
<dbReference type="HAMAP" id="MF_00267">
    <property type="entry name" value="MinC"/>
    <property type="match status" value="1"/>
</dbReference>
<dbReference type="GO" id="GO:0000917">
    <property type="term" value="P:division septum assembly"/>
    <property type="evidence" value="ECO:0007669"/>
    <property type="project" value="UniProtKB-KW"/>
</dbReference>
<evidence type="ECO:0000256" key="3">
    <source>
        <dbReference type="ARBA" id="ARBA00023210"/>
    </source>
</evidence>
<dbReference type="Gene3D" id="2.160.20.70">
    <property type="match status" value="1"/>
</dbReference>
<feature type="domain" description="Septum site-determining protein MinC N-terminal" evidence="8">
    <location>
        <begin position="6"/>
        <end position="79"/>
    </location>
</feature>
<dbReference type="HOGENOM" id="CLU_048711_1_1_9"/>
<proteinExistence type="inferred from homology"/>
<dbReference type="EMBL" id="LN483073">
    <property type="protein sequence ID" value="CDZ99824.1"/>
    <property type="molecule type" value="Genomic_DNA"/>
</dbReference>
<dbReference type="InterPro" id="IPR013033">
    <property type="entry name" value="MinC"/>
</dbReference>
<evidence type="ECO:0000313" key="9">
    <source>
        <dbReference type="EMBL" id="CDZ99824.1"/>
    </source>
</evidence>
<evidence type="ECO:0000256" key="4">
    <source>
        <dbReference type="ARBA" id="ARBA00023306"/>
    </source>
</evidence>
<dbReference type="Pfam" id="PF03775">
    <property type="entry name" value="MinC_C"/>
    <property type="match status" value="1"/>
</dbReference>
<feature type="domain" description="Septum formation inhibitor MinC C-terminal" evidence="7">
    <location>
        <begin position="103"/>
        <end position="194"/>
    </location>
</feature>
<dbReference type="InterPro" id="IPR036145">
    <property type="entry name" value="MinC_C_sf"/>
</dbReference>
<dbReference type="GO" id="GO:1901891">
    <property type="term" value="P:regulation of cell septum assembly"/>
    <property type="evidence" value="ECO:0007669"/>
    <property type="project" value="InterPro"/>
</dbReference>
<gene>
    <name evidence="6 9" type="primary">minC</name>
    <name evidence="9" type="ORF">BN1050_00311</name>
</gene>
<evidence type="ECO:0000256" key="6">
    <source>
        <dbReference type="HAMAP-Rule" id="MF_00267"/>
    </source>
</evidence>
<evidence type="ECO:0000259" key="8">
    <source>
        <dbReference type="Pfam" id="PF22642"/>
    </source>
</evidence>
<evidence type="ECO:0000256" key="5">
    <source>
        <dbReference type="ARBA" id="ARBA00046874"/>
    </source>
</evidence>
<dbReference type="PATRIC" id="fig|1461583.4.peg.286"/>
<dbReference type="AlphaFoldDB" id="A0A078M0N3"/>
<evidence type="ECO:0000256" key="2">
    <source>
        <dbReference type="ARBA" id="ARBA00022618"/>
    </source>
</evidence>
<dbReference type="Gene3D" id="3.30.160.540">
    <property type="match status" value="1"/>
</dbReference>
<comment type="similarity">
    <text evidence="1 6">Belongs to the MinC family.</text>
</comment>
<dbReference type="PANTHER" id="PTHR34108:SF1">
    <property type="entry name" value="SEPTUM SITE-DETERMINING PROTEIN MINC"/>
    <property type="match status" value="1"/>
</dbReference>
<keyword evidence="2 6" id="KW-0132">Cell division</keyword>
<keyword evidence="4 6" id="KW-0131">Cell cycle</keyword>
<dbReference type="InterPro" id="IPR005526">
    <property type="entry name" value="Septum_form_inhib_MinC_C"/>
</dbReference>
<keyword evidence="3 6" id="KW-0717">Septation</keyword>
<comment type="function">
    <text evidence="6">Cell division inhibitor that blocks the formation of polar Z ring septums. Rapidly oscillates between the poles of the cell to destabilize FtsZ filaments that have formed before they mature into polar Z rings. Prevents FtsZ polymerization.</text>
</comment>
<dbReference type="PANTHER" id="PTHR34108">
    <property type="entry name" value="SEPTUM SITE-DETERMINING PROTEIN MINC"/>
    <property type="match status" value="1"/>
</dbReference>
<sequence>MKQSLVHMKGTKEGFIIKLDEQGAFSDLLIELEQLAKSYTTDRRIYVQLHLGYRYCTNEQIQKLTRATESTDKIIVSKVSSDVVTVEERNRHIERHKNELYVGMVRSGQVLRVPGDIVIIGNVNQNGRVEAGGNIYVLGRLKGIAHAGVDGNRKAVVAASFFEATHIMIADVIQTMSNETAALQKNNELLCAHISQQGDIEYRPVHEIRNMPSFFMTAKGGS</sequence>
<dbReference type="Pfam" id="PF22642">
    <property type="entry name" value="MinC_N_1"/>
    <property type="match status" value="1"/>
</dbReference>
<evidence type="ECO:0000259" key="7">
    <source>
        <dbReference type="Pfam" id="PF03775"/>
    </source>
</evidence>
<accession>A0A078M0N3</accession>
<dbReference type="GO" id="GO:0000902">
    <property type="term" value="P:cell morphogenesis"/>
    <property type="evidence" value="ECO:0007669"/>
    <property type="project" value="InterPro"/>
</dbReference>